<feature type="compositionally biased region" description="Low complexity" evidence="1">
    <location>
        <begin position="26"/>
        <end position="37"/>
    </location>
</feature>
<evidence type="ECO:0000313" key="4">
    <source>
        <dbReference type="Proteomes" id="UP000024837"/>
    </source>
</evidence>
<organism evidence="3 4">
    <name type="scientific">Drechslerella stenobrocha 248</name>
    <dbReference type="NCBI Taxonomy" id="1043628"/>
    <lineage>
        <taxon>Eukaryota</taxon>
        <taxon>Fungi</taxon>
        <taxon>Dikarya</taxon>
        <taxon>Ascomycota</taxon>
        <taxon>Pezizomycotina</taxon>
        <taxon>Orbiliomycetes</taxon>
        <taxon>Orbiliales</taxon>
        <taxon>Orbiliaceae</taxon>
        <taxon>Drechslerella</taxon>
    </lineage>
</organism>
<evidence type="ECO:0000313" key="3">
    <source>
        <dbReference type="EMBL" id="EWC43620.1"/>
    </source>
</evidence>
<feature type="region of interest" description="Disordered" evidence="1">
    <location>
        <begin position="9"/>
        <end position="48"/>
    </location>
</feature>
<reference evidence="3 4" key="1">
    <citation type="submission" date="2013-05" db="EMBL/GenBank/DDBJ databases">
        <title>Drechslerella stenobrocha genome reveals carnivorous origination and mechanical trapping mechanism of predatory fungi.</title>
        <authorList>
            <person name="Liu X."/>
            <person name="Zhang W."/>
            <person name="Liu K."/>
        </authorList>
    </citation>
    <scope>NUCLEOTIDE SEQUENCE [LARGE SCALE GENOMIC DNA]</scope>
    <source>
        <strain evidence="3 4">248</strain>
    </source>
</reference>
<protein>
    <recommendedName>
        <fullName evidence="5">Transmembrane protein</fullName>
    </recommendedName>
</protein>
<feature type="compositionally biased region" description="Basic and acidic residues" evidence="1">
    <location>
        <begin position="106"/>
        <end position="116"/>
    </location>
</feature>
<sequence length="329" mass="35428">MTSEGYIFIGRDGDLPTPAPQPRPTLASPSADSLAASEDTAWGSTASSKRLPALSESAYITRKRKYDSTSMHMDETMYVDYRYDRAVDDDGCGSQVEYDTNTSETNVKHDRKETQHGPKNSDPNGTYVYTYPNTYRNGKVENCAGCRLARLERQISDSKVSLMRAELQQAFAELSRRGVHASTPPALPKAANIDVDMMVNRVPDRNPACTESAVSTGIAPASVSQGGTVRSATGISRVAGPMFAGCTPGRLQPGGSMSSLRRRQLLDSPIGGVAGPYRRLDHPGCNKDDSDGIGLLAYILANVLIAVSIVVLAYFVIQPCIQILEDGLS</sequence>
<evidence type="ECO:0000256" key="2">
    <source>
        <dbReference type="SAM" id="Phobius"/>
    </source>
</evidence>
<keyword evidence="2" id="KW-1133">Transmembrane helix</keyword>
<evidence type="ECO:0000256" key="1">
    <source>
        <dbReference type="SAM" id="MobiDB-lite"/>
    </source>
</evidence>
<feature type="region of interest" description="Disordered" evidence="1">
    <location>
        <begin position="93"/>
        <end position="127"/>
    </location>
</feature>
<dbReference type="HOGENOM" id="CLU_844753_0_0_1"/>
<accession>W7I4G7</accession>
<dbReference type="Proteomes" id="UP000024837">
    <property type="component" value="Unassembled WGS sequence"/>
</dbReference>
<dbReference type="EMBL" id="KI966457">
    <property type="protein sequence ID" value="EWC43620.1"/>
    <property type="molecule type" value="Genomic_DNA"/>
</dbReference>
<keyword evidence="4" id="KW-1185">Reference proteome</keyword>
<evidence type="ECO:0008006" key="5">
    <source>
        <dbReference type="Google" id="ProtNLM"/>
    </source>
</evidence>
<gene>
    <name evidence="3" type="ORF">DRE_01507</name>
</gene>
<feature type="transmembrane region" description="Helical" evidence="2">
    <location>
        <begin position="295"/>
        <end position="317"/>
    </location>
</feature>
<keyword evidence="2" id="KW-0812">Transmembrane</keyword>
<keyword evidence="2" id="KW-0472">Membrane</keyword>
<name>W7I4G7_9PEZI</name>
<proteinExistence type="predicted"/>
<dbReference type="AlphaFoldDB" id="W7I4G7"/>